<proteinExistence type="predicted"/>
<keyword evidence="3" id="KW-1185">Reference proteome</keyword>
<dbReference type="Proteomes" id="UP000198462">
    <property type="component" value="Unassembled WGS sequence"/>
</dbReference>
<keyword evidence="1" id="KW-0472">Membrane</keyword>
<dbReference type="InterPro" id="IPR010664">
    <property type="entry name" value="LipoPS_assembly_LptC-rel"/>
</dbReference>
<reference evidence="3" key="1">
    <citation type="submission" date="2017-05" db="EMBL/GenBank/DDBJ databases">
        <authorList>
            <person name="Lin X."/>
        </authorList>
    </citation>
    <scope>NUCLEOTIDE SEQUENCE [LARGE SCALE GENOMIC DNA]</scope>
    <source>
        <strain evidence="3">JLT2012</strain>
    </source>
</reference>
<evidence type="ECO:0008006" key="4">
    <source>
        <dbReference type="Google" id="ProtNLM"/>
    </source>
</evidence>
<keyword evidence="1" id="KW-0812">Transmembrane</keyword>
<dbReference type="EMBL" id="NFZT01000001">
    <property type="protein sequence ID" value="OWV32174.1"/>
    <property type="molecule type" value="Genomic_DNA"/>
</dbReference>
<evidence type="ECO:0000313" key="2">
    <source>
        <dbReference type="EMBL" id="OWV32174.1"/>
    </source>
</evidence>
<evidence type="ECO:0000256" key="1">
    <source>
        <dbReference type="SAM" id="Phobius"/>
    </source>
</evidence>
<protein>
    <recommendedName>
        <fullName evidence="4">LPS export ABC transporter periplasmic protein LptC</fullName>
    </recommendedName>
</protein>
<sequence>MSRAADELRASRARWALPGSAWDRFTKIMAAVLPVLAALLLAAGLIWPLTQDREFSFILSKDEVEMAGDRMRLGEAVYRGEDDLGRPFLIRASRGVQETSADPRVYLVDLSARLQMDEGLATVTAERGVYDLADETLFIDGPVLVSRDDGYGLATSDVLVSIPGRTVVGEGRIDGSLPLGTFSGDRLRADLETRRVLLEGDVRMRINP</sequence>
<dbReference type="OrthoDB" id="7423492at2"/>
<dbReference type="AlphaFoldDB" id="A0A219B1U4"/>
<comment type="caution">
    <text evidence="2">The sequence shown here is derived from an EMBL/GenBank/DDBJ whole genome shotgun (WGS) entry which is preliminary data.</text>
</comment>
<feature type="transmembrane region" description="Helical" evidence="1">
    <location>
        <begin position="28"/>
        <end position="49"/>
    </location>
</feature>
<evidence type="ECO:0000313" key="3">
    <source>
        <dbReference type="Proteomes" id="UP000198462"/>
    </source>
</evidence>
<dbReference type="Gene3D" id="2.60.450.10">
    <property type="entry name" value="Lipopolysaccharide (LPS) transport protein A like domain"/>
    <property type="match status" value="1"/>
</dbReference>
<keyword evidence="1" id="KW-1133">Transmembrane helix</keyword>
<dbReference type="RefSeq" id="WP_088710971.1">
    <property type="nucleotide sequence ID" value="NZ_NFZT01000001.1"/>
</dbReference>
<name>A0A219B1U4_9SPHN</name>
<organism evidence="2 3">
    <name type="scientific">Pacificimonas flava</name>
    <dbReference type="NCBI Taxonomy" id="1234595"/>
    <lineage>
        <taxon>Bacteria</taxon>
        <taxon>Pseudomonadati</taxon>
        <taxon>Pseudomonadota</taxon>
        <taxon>Alphaproteobacteria</taxon>
        <taxon>Sphingomonadales</taxon>
        <taxon>Sphingosinicellaceae</taxon>
        <taxon>Pacificimonas</taxon>
    </lineage>
</organism>
<gene>
    <name evidence="2" type="ORF">B5C34_01050</name>
</gene>
<dbReference type="Pfam" id="PF06835">
    <property type="entry name" value="LptC"/>
    <property type="match status" value="1"/>
</dbReference>
<accession>A0A219B1U4</accession>